<dbReference type="InterPro" id="IPR039697">
    <property type="entry name" value="Alcohol_dehydrogenase_Fe"/>
</dbReference>
<evidence type="ECO:0000259" key="3">
    <source>
        <dbReference type="Pfam" id="PF00465"/>
    </source>
</evidence>
<dbReference type="InterPro" id="IPR001670">
    <property type="entry name" value="ADH_Fe/GldA"/>
</dbReference>
<dbReference type="STRING" id="1121400.SAMN02746065_11962"/>
<dbReference type="PROSITE" id="PS00018">
    <property type="entry name" value="EF_HAND_1"/>
    <property type="match status" value="1"/>
</dbReference>
<name>A0A1W2DPV2_9BACT</name>
<keyword evidence="6" id="KW-1185">Reference proteome</keyword>
<dbReference type="FunFam" id="3.40.50.1970:FF:000003">
    <property type="entry name" value="Alcohol dehydrogenase, iron-containing"/>
    <property type="match status" value="1"/>
</dbReference>
<dbReference type="InterPro" id="IPR035873">
    <property type="entry name" value="PhpC"/>
</dbReference>
<evidence type="ECO:0000259" key="4">
    <source>
        <dbReference type="Pfam" id="PF25137"/>
    </source>
</evidence>
<proteinExistence type="inferred from homology"/>
<dbReference type="EMBL" id="FWXY01000019">
    <property type="protein sequence ID" value="SMC99490.1"/>
    <property type="molecule type" value="Genomic_DNA"/>
</dbReference>
<evidence type="ECO:0000313" key="6">
    <source>
        <dbReference type="Proteomes" id="UP000192418"/>
    </source>
</evidence>
<dbReference type="PANTHER" id="PTHR11496:SF103">
    <property type="entry name" value="DEHYDROGENASE, PUTATIVE-RELATED"/>
    <property type="match status" value="1"/>
</dbReference>
<keyword evidence="2" id="KW-0560">Oxidoreductase</keyword>
<dbReference type="InterPro" id="IPR018247">
    <property type="entry name" value="EF_Hand_1_Ca_BS"/>
</dbReference>
<dbReference type="RefSeq" id="WP_170923867.1">
    <property type="nucleotide sequence ID" value="NZ_FWXY01000019.1"/>
</dbReference>
<sequence>MDKAMQITHSGPGSIKQLKQIIEKHHAKRIFVVTGKISFTKSGASRALNQYLEGREIIRFSDFEINPRLEDALAGIKLLEQTKPDMIIAIGGGSAMDMGKLIATLSAQPHDDFNHIIKTCDVTCKGLPLVAIPTTAGTGSEATHFAVVYVKGKKYSLADPTMLPDYAIVDADLTANTSSYQAAASGMDALCQAVESYWSVNATEKSKLYAAEAIKIILPAIRDAVWKKDKKAQQAMALGANIAGKAINISKTTAPHALSYSITTHYGLPHGHAVALLLGNFFIINDAGIKTPRHGRGSAYIKETLDTLHGLMGCHNAYSCTKKWYQLMEDIGLSADMSKSGLVCKEDFELILNNVNMERLGNHPVYFKNSDLLRIYSGFD</sequence>
<dbReference type="SUPFAM" id="SSF56796">
    <property type="entry name" value="Dehydroquinate synthase-like"/>
    <property type="match status" value="1"/>
</dbReference>
<organism evidence="5 6">
    <name type="scientific">Desulfocicer vacuolatum DSM 3385</name>
    <dbReference type="NCBI Taxonomy" id="1121400"/>
    <lineage>
        <taxon>Bacteria</taxon>
        <taxon>Pseudomonadati</taxon>
        <taxon>Thermodesulfobacteriota</taxon>
        <taxon>Desulfobacteria</taxon>
        <taxon>Desulfobacterales</taxon>
        <taxon>Desulfobacteraceae</taxon>
        <taxon>Desulfocicer</taxon>
    </lineage>
</organism>
<accession>A0A1W2DPV2</accession>
<dbReference type="CDD" id="cd08182">
    <property type="entry name" value="HEPD"/>
    <property type="match status" value="1"/>
</dbReference>
<dbReference type="Gene3D" id="1.20.1090.10">
    <property type="entry name" value="Dehydroquinate synthase-like - alpha domain"/>
    <property type="match status" value="1"/>
</dbReference>
<evidence type="ECO:0000256" key="1">
    <source>
        <dbReference type="ARBA" id="ARBA00007358"/>
    </source>
</evidence>
<dbReference type="GO" id="GO:0017000">
    <property type="term" value="P:antibiotic biosynthetic process"/>
    <property type="evidence" value="ECO:0007669"/>
    <property type="project" value="InterPro"/>
</dbReference>
<reference evidence="5 6" key="1">
    <citation type="submission" date="2017-04" db="EMBL/GenBank/DDBJ databases">
        <authorList>
            <person name="Afonso C.L."/>
            <person name="Miller P.J."/>
            <person name="Scott M.A."/>
            <person name="Spackman E."/>
            <person name="Goraichik I."/>
            <person name="Dimitrov K.M."/>
            <person name="Suarez D.L."/>
            <person name="Swayne D.E."/>
        </authorList>
    </citation>
    <scope>NUCLEOTIDE SEQUENCE [LARGE SCALE GENOMIC DNA]</scope>
    <source>
        <strain evidence="5 6">DSM 3385</strain>
    </source>
</reference>
<comment type="similarity">
    <text evidence="1">Belongs to the iron-containing alcohol dehydrogenase family.</text>
</comment>
<dbReference type="Proteomes" id="UP000192418">
    <property type="component" value="Unassembled WGS sequence"/>
</dbReference>
<feature type="domain" description="Fe-containing alcohol dehydrogenase-like C-terminal" evidence="4">
    <location>
        <begin position="183"/>
        <end position="376"/>
    </location>
</feature>
<dbReference type="Gene3D" id="3.40.50.1970">
    <property type="match status" value="1"/>
</dbReference>
<dbReference type="InterPro" id="IPR056798">
    <property type="entry name" value="ADH_Fe_C"/>
</dbReference>
<gene>
    <name evidence="5" type="ORF">SAMN02746065_11962</name>
</gene>
<dbReference type="PANTHER" id="PTHR11496">
    <property type="entry name" value="ALCOHOL DEHYDROGENASE"/>
    <property type="match status" value="1"/>
</dbReference>
<dbReference type="Pfam" id="PF00465">
    <property type="entry name" value="Fe-ADH"/>
    <property type="match status" value="1"/>
</dbReference>
<evidence type="ECO:0000256" key="2">
    <source>
        <dbReference type="ARBA" id="ARBA00023002"/>
    </source>
</evidence>
<dbReference type="GO" id="GO:0004022">
    <property type="term" value="F:alcohol dehydrogenase (NAD+) activity"/>
    <property type="evidence" value="ECO:0007669"/>
    <property type="project" value="TreeGrafter"/>
</dbReference>
<protein>
    <submittedName>
        <fullName evidence="5">Alcohol dehydrogenase, class IV</fullName>
    </submittedName>
</protein>
<dbReference type="Pfam" id="PF25137">
    <property type="entry name" value="ADH_Fe_C"/>
    <property type="match status" value="1"/>
</dbReference>
<dbReference type="GO" id="GO:0046872">
    <property type="term" value="F:metal ion binding"/>
    <property type="evidence" value="ECO:0007669"/>
    <property type="project" value="InterPro"/>
</dbReference>
<dbReference type="AlphaFoldDB" id="A0A1W2DPV2"/>
<feature type="domain" description="Alcohol dehydrogenase iron-type/glycerol dehydrogenase GldA" evidence="3">
    <location>
        <begin position="9"/>
        <end position="170"/>
    </location>
</feature>
<evidence type="ECO:0000313" key="5">
    <source>
        <dbReference type="EMBL" id="SMC99490.1"/>
    </source>
</evidence>